<dbReference type="EMBL" id="SLXO01000008">
    <property type="protein sequence ID" value="TCP32944.1"/>
    <property type="molecule type" value="Genomic_DNA"/>
</dbReference>
<protein>
    <submittedName>
        <fullName evidence="5">Methyltransferase family protein</fullName>
    </submittedName>
</protein>
<dbReference type="AlphaFoldDB" id="A0A4R2PEM9"/>
<name>A0A4R2PEM9_RHOSA</name>
<dbReference type="SUPFAM" id="SSF53335">
    <property type="entry name" value="S-adenosyl-L-methionine-dependent methyltransferases"/>
    <property type="match status" value="1"/>
</dbReference>
<feature type="region of interest" description="Disordered" evidence="3">
    <location>
        <begin position="266"/>
        <end position="296"/>
    </location>
</feature>
<keyword evidence="1 5" id="KW-0489">Methyltransferase</keyword>
<dbReference type="RefSeq" id="WP_132708879.1">
    <property type="nucleotide sequence ID" value="NZ_JACIGF010000008.1"/>
</dbReference>
<dbReference type="OrthoDB" id="9793723at2"/>
<keyword evidence="6" id="KW-1185">Reference proteome</keyword>
<gene>
    <name evidence="5" type="ORF">EV659_10843</name>
</gene>
<dbReference type="InterPro" id="IPR029063">
    <property type="entry name" value="SAM-dependent_MTases_sf"/>
</dbReference>
<accession>A0A4R2PEM9</accession>
<dbReference type="Pfam" id="PF08241">
    <property type="entry name" value="Methyltransf_11"/>
    <property type="match status" value="1"/>
</dbReference>
<dbReference type="InterPro" id="IPR013216">
    <property type="entry name" value="Methyltransf_11"/>
</dbReference>
<evidence type="ECO:0000256" key="2">
    <source>
        <dbReference type="ARBA" id="ARBA00022679"/>
    </source>
</evidence>
<evidence type="ECO:0000313" key="5">
    <source>
        <dbReference type="EMBL" id="TCP32944.1"/>
    </source>
</evidence>
<feature type="compositionally biased region" description="Basic and acidic residues" evidence="3">
    <location>
        <begin position="281"/>
        <end position="296"/>
    </location>
</feature>
<dbReference type="PANTHER" id="PTHR13090">
    <property type="entry name" value="ARGININE-HYDROXYLASE NDUFAF5, MITOCHONDRIAL"/>
    <property type="match status" value="1"/>
</dbReference>
<dbReference type="CDD" id="cd02440">
    <property type="entry name" value="AdoMet_MTases"/>
    <property type="match status" value="1"/>
</dbReference>
<evidence type="ECO:0000256" key="1">
    <source>
        <dbReference type="ARBA" id="ARBA00022603"/>
    </source>
</evidence>
<dbReference type="Gene3D" id="3.40.50.150">
    <property type="entry name" value="Vaccinia Virus protein VP39"/>
    <property type="match status" value="1"/>
</dbReference>
<dbReference type="GO" id="GO:0032259">
    <property type="term" value="P:methylation"/>
    <property type="evidence" value="ECO:0007669"/>
    <property type="project" value="UniProtKB-KW"/>
</dbReference>
<evidence type="ECO:0000259" key="4">
    <source>
        <dbReference type="Pfam" id="PF08241"/>
    </source>
</evidence>
<dbReference type="GO" id="GO:0008757">
    <property type="term" value="F:S-adenosylmethionine-dependent methyltransferase activity"/>
    <property type="evidence" value="ECO:0007669"/>
    <property type="project" value="InterPro"/>
</dbReference>
<feature type="domain" description="Methyltransferase type 11" evidence="4">
    <location>
        <begin position="53"/>
        <end position="134"/>
    </location>
</feature>
<dbReference type="FunCoup" id="A0A4R2PEM9">
    <property type="interactions" value="246"/>
</dbReference>
<proteinExistence type="predicted"/>
<dbReference type="Proteomes" id="UP000295399">
    <property type="component" value="Unassembled WGS sequence"/>
</dbReference>
<dbReference type="InParanoid" id="A0A4R2PEM9"/>
<dbReference type="PANTHER" id="PTHR13090:SF1">
    <property type="entry name" value="ARGININE-HYDROXYLASE NDUFAF5, MITOCHONDRIAL"/>
    <property type="match status" value="1"/>
</dbReference>
<reference evidence="5 6" key="1">
    <citation type="submission" date="2019-03" db="EMBL/GenBank/DDBJ databases">
        <title>Genomic Encyclopedia of Type Strains, Phase IV (KMG-IV): sequencing the most valuable type-strain genomes for metagenomic binning, comparative biology and taxonomic classification.</title>
        <authorList>
            <person name="Goeker M."/>
        </authorList>
    </citation>
    <scope>NUCLEOTIDE SEQUENCE [LARGE SCALE GENOMIC DNA]</scope>
    <source>
        <strain evidence="5 6">DSM 2132</strain>
    </source>
</reference>
<organism evidence="5 6">
    <name type="scientific">Rhodothalassium salexigens DSM 2132</name>
    <dbReference type="NCBI Taxonomy" id="1188247"/>
    <lineage>
        <taxon>Bacteria</taxon>
        <taxon>Pseudomonadati</taxon>
        <taxon>Pseudomonadota</taxon>
        <taxon>Alphaproteobacteria</taxon>
        <taxon>Rhodothalassiales</taxon>
        <taxon>Rhodothalassiaceae</taxon>
        <taxon>Rhodothalassium</taxon>
    </lineage>
</organism>
<evidence type="ECO:0000256" key="3">
    <source>
        <dbReference type="SAM" id="MobiDB-lite"/>
    </source>
</evidence>
<evidence type="ECO:0000313" key="6">
    <source>
        <dbReference type="Proteomes" id="UP000295399"/>
    </source>
</evidence>
<comment type="caution">
    <text evidence="5">The sequence shown here is derived from an EMBL/GenBank/DDBJ whole genome shotgun (WGS) entry which is preliminary data.</text>
</comment>
<keyword evidence="2 5" id="KW-0808">Transferase</keyword>
<sequence length="296" mass="32057">MTAPPRIFDRQAVRRHRDRAAPGFADVDFLFAAAADALLERLGDVRRDFDVALDLSAGRSGLAGRLPARHTIAADLSPAALARTGPGTPRLAADEEWLPFAEASLDLVVSVLSLHWVNDLPGSLIQINRALKPDRLFSAVLMGGETLRELRHCLTEAEAELRGGVAPRISPMADVRDLGGLLQRAGFAMPVADTERLTVRYADPVTLLRELGAMGEGNALADRERCALRRDVLARAVELYGARYAGGDGRVPMTVDLIFLAGWSPGPDQPKPLQPGSAKQRLADALDTREVRVPRR</sequence>
<dbReference type="InterPro" id="IPR050602">
    <property type="entry name" value="Malonyl-ACP_OMT"/>
</dbReference>